<keyword evidence="5" id="KW-0411">Iron-sulfur</keyword>
<dbReference type="Gene3D" id="3.40.50.11540">
    <property type="entry name" value="NADH-ubiquinone oxidoreductase 51kDa subunit"/>
    <property type="match status" value="1"/>
</dbReference>
<proteinExistence type="inferred from homology"/>
<evidence type="ECO:0000256" key="5">
    <source>
        <dbReference type="ARBA" id="ARBA00023014"/>
    </source>
</evidence>
<keyword evidence="2" id="KW-0004">4Fe-4S</keyword>
<dbReference type="InterPro" id="IPR037207">
    <property type="entry name" value="Nuop51_4Fe4S-bd_sf"/>
</dbReference>
<protein>
    <recommendedName>
        <fullName evidence="6">NADH-ubiquinone oxidoreductase 51kDa subunit iron-sulphur binding domain-containing protein</fullName>
    </recommendedName>
</protein>
<dbReference type="PANTHER" id="PTHR43578:SF3">
    <property type="entry name" value="NADH-QUINONE OXIDOREDUCTASE SUBUNIT F"/>
    <property type="match status" value="1"/>
</dbReference>
<dbReference type="SMART" id="SM00928">
    <property type="entry name" value="NADH_4Fe-4S"/>
    <property type="match status" value="1"/>
</dbReference>
<evidence type="ECO:0000256" key="3">
    <source>
        <dbReference type="ARBA" id="ARBA00022723"/>
    </source>
</evidence>
<dbReference type="InterPro" id="IPR036249">
    <property type="entry name" value="Thioredoxin-like_sf"/>
</dbReference>
<keyword evidence="3" id="KW-0479">Metal-binding</keyword>
<dbReference type="Pfam" id="PF01512">
    <property type="entry name" value="Complex1_51K"/>
    <property type="match status" value="1"/>
</dbReference>
<organism evidence="7 8">
    <name type="scientific">Acididesulfobacter guangdongensis</name>
    <dbReference type="NCBI Taxonomy" id="2597225"/>
    <lineage>
        <taxon>Bacteria</taxon>
        <taxon>Deltaproteobacteria</taxon>
        <taxon>Candidatus Acidulodesulfobacterales</taxon>
        <taxon>Candidatus Acididesulfobacter</taxon>
    </lineage>
</organism>
<gene>
    <name evidence="7" type="ORF">EVJ46_04595</name>
</gene>
<dbReference type="InterPro" id="IPR001949">
    <property type="entry name" value="NADH-UbQ_OxRdtase_51kDa_CS"/>
</dbReference>
<dbReference type="InterPro" id="IPR041921">
    <property type="entry name" value="NuoE_N"/>
</dbReference>
<dbReference type="Gene3D" id="3.10.20.600">
    <property type="match status" value="1"/>
</dbReference>
<name>A0A519BGC2_ACIG2</name>
<accession>A0A519BGC2</accession>
<dbReference type="Gene3D" id="1.10.10.1590">
    <property type="entry name" value="NADH-quinone oxidoreductase subunit E"/>
    <property type="match status" value="1"/>
</dbReference>
<dbReference type="PANTHER" id="PTHR43578">
    <property type="entry name" value="NADH-QUINONE OXIDOREDUCTASE SUBUNIT F"/>
    <property type="match status" value="1"/>
</dbReference>
<dbReference type="SUPFAM" id="SSF52833">
    <property type="entry name" value="Thioredoxin-like"/>
    <property type="match status" value="1"/>
</dbReference>
<evidence type="ECO:0000313" key="8">
    <source>
        <dbReference type="Proteomes" id="UP000316562"/>
    </source>
</evidence>
<evidence type="ECO:0000256" key="2">
    <source>
        <dbReference type="ARBA" id="ARBA00022485"/>
    </source>
</evidence>
<dbReference type="SUPFAM" id="SSF142019">
    <property type="entry name" value="Nqo1 FMN-binding domain-like"/>
    <property type="match status" value="2"/>
</dbReference>
<dbReference type="InterPro" id="IPR011538">
    <property type="entry name" value="Nuo51_FMN-bd"/>
</dbReference>
<comment type="similarity">
    <text evidence="1">Belongs to the complex I 51 kDa subunit family.</text>
</comment>
<dbReference type="GO" id="GO:0046872">
    <property type="term" value="F:metal ion binding"/>
    <property type="evidence" value="ECO:0007669"/>
    <property type="project" value="UniProtKB-KW"/>
</dbReference>
<dbReference type="SUPFAM" id="SSF140490">
    <property type="entry name" value="Nqo1C-terminal domain-like"/>
    <property type="match status" value="1"/>
</dbReference>
<comment type="caution">
    <text evidence="7">The sequence shown here is derived from an EMBL/GenBank/DDBJ whole genome shotgun (WGS) entry which is preliminary data.</text>
</comment>
<evidence type="ECO:0000259" key="6">
    <source>
        <dbReference type="SMART" id="SM00928"/>
    </source>
</evidence>
<dbReference type="EMBL" id="SGBC01000002">
    <property type="protein sequence ID" value="RZD16312.1"/>
    <property type="molecule type" value="Genomic_DNA"/>
</dbReference>
<dbReference type="GO" id="GO:0008137">
    <property type="term" value="F:NADH dehydrogenase (ubiquinone) activity"/>
    <property type="evidence" value="ECO:0007669"/>
    <property type="project" value="InterPro"/>
</dbReference>
<sequence length="663" mass="74437">MEKIKKYKTAGLLLDRLHMVQNAHGFIDEQSIEFIADELNMSKAEIYGAATYYKDFIVQRNGIKNNNINNNIKNNVDLSENNHKASDNKLSVANEDVFSKTKFVFKRVGKVNPLSLDDYKNQHGFKGLENALSLLINPIIFSGGKFSVGPAVNTGSDKNTKIIIDILKKSGLKGRGGAGFPVGIKWETVLNANIGRMKEAEYNIKCNINLNNIDKIDNKVNNNRKVHNDINYNSVNINDNLLNEKEKQEMRNREAEYSEKYIVCNGDEGDKGAFADRLILEYDPFMLIEGMLIAAVTICAEYGFIYIRSDYKNGIEKLQNAIDLCYKSNYLGKNILNTGRSFDLKIIAGGGNYVCGEETALLESIENRRGAVRVRPPVPAVSGLYGKPTILNNVTTFASVAYIFGELNINLDLSGDLICIEDGEDEDEDENKYKDKDKDDKDIKFNGKPDLIEDKDKYIKFYDKPDLKYLDKLNVPKIPFPFQLSGDVKFPGLYELDNDISLEELLYDFGGGPLQDNMQFKAVQIGGPLGAFFPLYGGYTGEFLNIKLTYEDVARKAGMLGHGGVAVYAEDADIKDILNKTLDFCIEESCGKCAPCRIGSVRLKELFERIFKSNRDDNFKNDNLNVIYEILETMKYLSLCGLGSGITLPIESLLKYFGDEIFI</sequence>
<keyword evidence="4" id="KW-0408">Iron</keyword>
<dbReference type="Gene3D" id="1.20.1440.230">
    <property type="entry name" value="NADH-ubiquinone oxidoreductase 51kDa subunit, iron-sulphur binding domain"/>
    <property type="match status" value="1"/>
</dbReference>
<evidence type="ECO:0000256" key="4">
    <source>
        <dbReference type="ARBA" id="ARBA00023004"/>
    </source>
</evidence>
<dbReference type="SUPFAM" id="SSF142984">
    <property type="entry name" value="Nqo1 middle domain-like"/>
    <property type="match status" value="1"/>
</dbReference>
<evidence type="ECO:0000313" key="7">
    <source>
        <dbReference type="EMBL" id="RZD16312.1"/>
    </source>
</evidence>
<dbReference type="PROSITE" id="PS00645">
    <property type="entry name" value="COMPLEX1_51K_2"/>
    <property type="match status" value="1"/>
</dbReference>
<evidence type="ECO:0000256" key="1">
    <source>
        <dbReference type="ARBA" id="ARBA00007523"/>
    </source>
</evidence>
<dbReference type="Pfam" id="PF10589">
    <property type="entry name" value="NADH_4Fe-4S"/>
    <property type="match status" value="1"/>
</dbReference>
<dbReference type="Proteomes" id="UP000316562">
    <property type="component" value="Unassembled WGS sequence"/>
</dbReference>
<dbReference type="InterPro" id="IPR019575">
    <property type="entry name" value="Nuop51_4Fe4S-bd"/>
</dbReference>
<dbReference type="GO" id="GO:0010181">
    <property type="term" value="F:FMN binding"/>
    <property type="evidence" value="ECO:0007669"/>
    <property type="project" value="InterPro"/>
</dbReference>
<dbReference type="InterPro" id="IPR037225">
    <property type="entry name" value="Nuo51_FMN-bd_sf"/>
</dbReference>
<dbReference type="Pfam" id="PF01257">
    <property type="entry name" value="2Fe-2S_thioredx"/>
    <property type="match status" value="1"/>
</dbReference>
<dbReference type="AlphaFoldDB" id="A0A519BGC2"/>
<reference evidence="7 8" key="1">
    <citation type="journal article" date="2019" name="ISME J.">
        <title>Insights into ecological role of a new deltaproteobacterial order Candidatus Acidulodesulfobacterales by metagenomics and metatranscriptomics.</title>
        <authorList>
            <person name="Tan S."/>
            <person name="Liu J."/>
            <person name="Fang Y."/>
            <person name="Hedlund B.P."/>
            <person name="Lian Z.H."/>
            <person name="Huang L.Y."/>
            <person name="Li J.T."/>
            <person name="Huang L.N."/>
            <person name="Li W.J."/>
            <person name="Jiang H.C."/>
            <person name="Dong H.L."/>
            <person name="Shu W.S."/>
        </authorList>
    </citation>
    <scope>NUCLEOTIDE SEQUENCE [LARGE SCALE GENOMIC DNA]</scope>
    <source>
        <strain evidence="7">AP2</strain>
    </source>
</reference>
<dbReference type="GO" id="GO:0051539">
    <property type="term" value="F:4 iron, 4 sulfur cluster binding"/>
    <property type="evidence" value="ECO:0007669"/>
    <property type="project" value="UniProtKB-KW"/>
</dbReference>
<feature type="domain" description="NADH-ubiquinone oxidoreductase 51kDa subunit iron-sulphur binding" evidence="6">
    <location>
        <begin position="575"/>
        <end position="618"/>
    </location>
</feature>